<dbReference type="OrthoDB" id="7427399at2"/>
<evidence type="ECO:0000313" key="1">
    <source>
        <dbReference type="EMBL" id="AXK41921.1"/>
    </source>
</evidence>
<sequence length="378" mass="40656">MRDAVARRQGQPVLFLALLLAGWCLLRIVTWENPWPLNSVLSEPFRLTNADLVGERQDSARSARSLGTVSRIAEEVGDRGGLVRVAPLPSAFDPVVRSEVGEPTPLATFDEHFDRHRRAVGHNLLFAASMANLPMPRSVSDMLDRRREALPPRRERVGIPRPGWRADSWLMLRPAGSGSIGSGGRPPAYGSSQAGAVLTYRLAPASRHAPAAFVRASRALVRAGESEMAVGFRIRPVARIPIDLHLEARATDRSGSTEIRPAAFLAGGFDEVALPGGLDARGYVQAGYVHGRFATGFIDGKAVATREVARFDLGRLNVGAGAWGGAQKDSSRLDIGPSLSLDLRLGQADTRLEADYRWRVAGHAEPGNGGVLTLSTGF</sequence>
<dbReference type="RefSeq" id="WP_115416107.1">
    <property type="nucleotide sequence ID" value="NZ_CP031357.1"/>
</dbReference>
<dbReference type="AlphaFoldDB" id="A0A345YDB9"/>
<dbReference type="Proteomes" id="UP000254508">
    <property type="component" value="Chromosome"/>
</dbReference>
<gene>
    <name evidence="1" type="ORF">DVR09_05830</name>
</gene>
<proteinExistence type="predicted"/>
<evidence type="ECO:0000313" key="2">
    <source>
        <dbReference type="Proteomes" id="UP000254508"/>
    </source>
</evidence>
<dbReference type="EMBL" id="CP031357">
    <property type="protein sequence ID" value="AXK41921.1"/>
    <property type="molecule type" value="Genomic_DNA"/>
</dbReference>
<accession>A0A345YDB9</accession>
<organism evidence="1 2">
    <name type="scientific">Erythrobacter aureus</name>
    <dbReference type="NCBI Taxonomy" id="2182384"/>
    <lineage>
        <taxon>Bacteria</taxon>
        <taxon>Pseudomonadati</taxon>
        <taxon>Pseudomonadota</taxon>
        <taxon>Alphaproteobacteria</taxon>
        <taxon>Sphingomonadales</taxon>
        <taxon>Erythrobacteraceae</taxon>
        <taxon>Erythrobacter/Porphyrobacter group</taxon>
        <taxon>Erythrobacter</taxon>
    </lineage>
</organism>
<dbReference type="KEGG" id="err:DVR09_05830"/>
<keyword evidence="2" id="KW-1185">Reference proteome</keyword>
<name>A0A345YDB9_9SPHN</name>
<protein>
    <submittedName>
        <fullName evidence="1">Uncharacterized protein</fullName>
    </submittedName>
</protein>
<reference evidence="2" key="1">
    <citation type="submission" date="2018-07" db="EMBL/GenBank/DDBJ databases">
        <title>Genome sequence of Erythrobacter strain YH-07, an antagonistic bacterium isolated from Yellow Sea.</title>
        <authorList>
            <person name="Tang T."/>
            <person name="Liu Q."/>
            <person name="Sun X."/>
        </authorList>
    </citation>
    <scope>NUCLEOTIDE SEQUENCE [LARGE SCALE GENOMIC DNA]</scope>
    <source>
        <strain evidence="2">YH-07</strain>
    </source>
</reference>